<gene>
    <name evidence="2" type="ORF">LSH36_675g02005</name>
</gene>
<dbReference type="Gene3D" id="3.80.10.10">
    <property type="entry name" value="Ribonuclease Inhibitor"/>
    <property type="match status" value="1"/>
</dbReference>
<dbReference type="EMBL" id="JAODUP010000675">
    <property type="protein sequence ID" value="KAK2145544.1"/>
    <property type="molecule type" value="Genomic_DNA"/>
</dbReference>
<dbReference type="PANTHER" id="PTHR24373:SF398">
    <property type="entry name" value="LEUCINE-RICH REPEAT-CONTAINING G-PROTEIN COUPLED RECEPTOR 6"/>
    <property type="match status" value="1"/>
</dbReference>
<keyword evidence="3" id="KW-1185">Reference proteome</keyword>
<organism evidence="2 3">
    <name type="scientific">Paralvinella palmiformis</name>
    <dbReference type="NCBI Taxonomy" id="53620"/>
    <lineage>
        <taxon>Eukaryota</taxon>
        <taxon>Metazoa</taxon>
        <taxon>Spiralia</taxon>
        <taxon>Lophotrochozoa</taxon>
        <taxon>Annelida</taxon>
        <taxon>Polychaeta</taxon>
        <taxon>Sedentaria</taxon>
        <taxon>Canalipalpata</taxon>
        <taxon>Terebellida</taxon>
        <taxon>Terebelliformia</taxon>
        <taxon>Alvinellidae</taxon>
        <taxon>Paralvinella</taxon>
    </lineage>
</organism>
<dbReference type="Proteomes" id="UP001208570">
    <property type="component" value="Unassembled WGS sequence"/>
</dbReference>
<proteinExistence type="predicted"/>
<dbReference type="AlphaFoldDB" id="A0AAD9J2U9"/>
<evidence type="ECO:0000313" key="2">
    <source>
        <dbReference type="EMBL" id="KAK2145544.1"/>
    </source>
</evidence>
<sequence>MNGIRVLSEGTFDGLLELEELDMKNNPVIGTGLPKGIFDYLPRLRRLQISGYITGDSKLSSYGNLRNLRDIVITPDAFKMPNGLAKLEKIKVIYFAFCSNFNNLTQFMLESFNKTNIEELNIFMCSVKTIENGTFNGFASLITLNFARNRDLDVNYVIDAL</sequence>
<dbReference type="GO" id="GO:0005615">
    <property type="term" value="C:extracellular space"/>
    <property type="evidence" value="ECO:0007669"/>
    <property type="project" value="TreeGrafter"/>
</dbReference>
<reference evidence="2" key="1">
    <citation type="journal article" date="2023" name="Mol. Biol. Evol.">
        <title>Third-Generation Sequencing Reveals the Adaptive Role of the Epigenome in Three Deep-Sea Polychaetes.</title>
        <authorList>
            <person name="Perez M."/>
            <person name="Aroh O."/>
            <person name="Sun Y."/>
            <person name="Lan Y."/>
            <person name="Juniper S.K."/>
            <person name="Young C.R."/>
            <person name="Angers B."/>
            <person name="Qian P.Y."/>
        </authorList>
    </citation>
    <scope>NUCLEOTIDE SEQUENCE</scope>
    <source>
        <strain evidence="2">P08H-3</strain>
    </source>
</reference>
<name>A0AAD9J2U9_9ANNE</name>
<evidence type="ECO:0000256" key="1">
    <source>
        <dbReference type="ARBA" id="ARBA00022729"/>
    </source>
</evidence>
<protein>
    <submittedName>
        <fullName evidence="2">Uncharacterized protein</fullName>
    </submittedName>
</protein>
<evidence type="ECO:0000313" key="3">
    <source>
        <dbReference type="Proteomes" id="UP001208570"/>
    </source>
</evidence>
<dbReference type="GO" id="GO:0031012">
    <property type="term" value="C:extracellular matrix"/>
    <property type="evidence" value="ECO:0007669"/>
    <property type="project" value="TreeGrafter"/>
</dbReference>
<keyword evidence="1" id="KW-0732">Signal</keyword>
<accession>A0AAD9J2U9</accession>
<dbReference type="SUPFAM" id="SSF52058">
    <property type="entry name" value="L domain-like"/>
    <property type="match status" value="1"/>
</dbReference>
<comment type="caution">
    <text evidence="2">The sequence shown here is derived from an EMBL/GenBank/DDBJ whole genome shotgun (WGS) entry which is preliminary data.</text>
</comment>
<dbReference type="InterPro" id="IPR050328">
    <property type="entry name" value="Dev_Immune_Receptor"/>
</dbReference>
<dbReference type="InterPro" id="IPR032675">
    <property type="entry name" value="LRR_dom_sf"/>
</dbReference>
<dbReference type="PANTHER" id="PTHR24373">
    <property type="entry name" value="SLIT RELATED LEUCINE-RICH REPEAT NEURONAL PROTEIN"/>
    <property type="match status" value="1"/>
</dbReference>